<dbReference type="Proteomes" id="UP000325811">
    <property type="component" value="Chromosome I"/>
</dbReference>
<dbReference type="KEGG" id="pdio:PDMSB3_2001"/>
<evidence type="ECO:0000313" key="2">
    <source>
        <dbReference type="Proteomes" id="UP000325811"/>
    </source>
</evidence>
<gene>
    <name evidence="1" type="ORF">PDMSB3_2001</name>
</gene>
<dbReference type="AlphaFoldDB" id="A0A5Q4YT41"/>
<evidence type="ECO:0000313" key="1">
    <source>
        <dbReference type="EMBL" id="VVD28457.1"/>
    </source>
</evidence>
<dbReference type="RefSeq" id="WP_165185857.1">
    <property type="nucleotide sequence ID" value="NZ_LR699553.1"/>
</dbReference>
<name>A0A5Q4YT41_9BURK</name>
<proteinExistence type="predicted"/>
<sequence>MATRTKRPSSRDIACIRIGFEHYLLDADKAMQVLKLMRESISCNRDFKGRRMLYIAGAEPDLELSMVKASEVVVPGSQLALDDMR</sequence>
<dbReference type="EMBL" id="LR699553">
    <property type="protein sequence ID" value="VVD28457.1"/>
    <property type="molecule type" value="Genomic_DNA"/>
</dbReference>
<reference evidence="1 2" key="1">
    <citation type="submission" date="2019-08" db="EMBL/GenBank/DDBJ databases">
        <authorList>
            <person name="Herpell B J."/>
        </authorList>
    </citation>
    <scope>NUCLEOTIDE SEQUENCE [LARGE SCALE GENOMIC DNA]</scope>
    <source>
        <strain evidence="2">Msb3</strain>
    </source>
</reference>
<keyword evidence="2" id="KW-1185">Reference proteome</keyword>
<organism evidence="1 2">
    <name type="scientific">Paraburkholderia dioscoreae</name>
    <dbReference type="NCBI Taxonomy" id="2604047"/>
    <lineage>
        <taxon>Bacteria</taxon>
        <taxon>Pseudomonadati</taxon>
        <taxon>Pseudomonadota</taxon>
        <taxon>Betaproteobacteria</taxon>
        <taxon>Burkholderiales</taxon>
        <taxon>Burkholderiaceae</taxon>
        <taxon>Paraburkholderia</taxon>
    </lineage>
</organism>
<protein>
    <submittedName>
        <fullName evidence="1">Uncharacterized protein</fullName>
    </submittedName>
</protein>
<accession>A0A5Q4YT41</accession>